<reference evidence="5" key="1">
    <citation type="submission" date="2022-09" db="EMBL/GenBank/DDBJ databases">
        <title>Novosphingobium sp. Nov., a polycyclic aromatic hydrocarbon-degrading bacterium isolated form mangrove sediments in HongKong.</title>
        <authorList>
            <person name="Hu Z."/>
        </authorList>
    </citation>
    <scope>NUCLEOTIDE SEQUENCE</scope>
    <source>
        <strain evidence="5">HK4-1</strain>
    </source>
</reference>
<dbReference type="Pfam" id="PF13407">
    <property type="entry name" value="Peripla_BP_4"/>
    <property type="match status" value="1"/>
</dbReference>
<dbReference type="SUPFAM" id="SSF53822">
    <property type="entry name" value="Periplasmic binding protein-like I"/>
    <property type="match status" value="1"/>
</dbReference>
<evidence type="ECO:0000256" key="2">
    <source>
        <dbReference type="ARBA" id="ARBA00007639"/>
    </source>
</evidence>
<dbReference type="EMBL" id="JANZXA010000002">
    <property type="protein sequence ID" value="MCT2398794.1"/>
    <property type="molecule type" value="Genomic_DNA"/>
</dbReference>
<organism evidence="5 6">
    <name type="scientific">Novosphingobium mangrovi</name>
    <name type="common">ex Huang et al. 2023</name>
    <dbReference type="NCBI Taxonomy" id="2976432"/>
    <lineage>
        <taxon>Bacteria</taxon>
        <taxon>Pseudomonadati</taxon>
        <taxon>Pseudomonadota</taxon>
        <taxon>Alphaproteobacteria</taxon>
        <taxon>Sphingomonadales</taxon>
        <taxon>Sphingomonadaceae</taxon>
        <taxon>Novosphingobium</taxon>
    </lineage>
</organism>
<protein>
    <submittedName>
        <fullName evidence="5">Substrate-binding domain-containing protein</fullName>
    </submittedName>
</protein>
<dbReference type="Proteomes" id="UP001165583">
    <property type="component" value="Unassembled WGS sequence"/>
</dbReference>
<dbReference type="InterPro" id="IPR025997">
    <property type="entry name" value="SBP_2_dom"/>
</dbReference>
<keyword evidence="6" id="KW-1185">Reference proteome</keyword>
<evidence type="ECO:0000256" key="1">
    <source>
        <dbReference type="ARBA" id="ARBA00004196"/>
    </source>
</evidence>
<evidence type="ECO:0000313" key="6">
    <source>
        <dbReference type="Proteomes" id="UP001165583"/>
    </source>
</evidence>
<dbReference type="PANTHER" id="PTHR46847:SF1">
    <property type="entry name" value="D-ALLOSE-BINDING PERIPLASMIC PROTEIN-RELATED"/>
    <property type="match status" value="1"/>
</dbReference>
<evidence type="ECO:0000256" key="3">
    <source>
        <dbReference type="ARBA" id="ARBA00022729"/>
    </source>
</evidence>
<gene>
    <name evidence="5" type="ORF">NZK81_04455</name>
</gene>
<name>A0ABT2I1X2_9SPHN</name>
<proteinExistence type="inferred from homology"/>
<comment type="caution">
    <text evidence="5">The sequence shown here is derived from an EMBL/GenBank/DDBJ whole genome shotgun (WGS) entry which is preliminary data.</text>
</comment>
<comment type="subcellular location">
    <subcellularLocation>
        <location evidence="1">Cell envelope</location>
    </subcellularLocation>
</comment>
<evidence type="ECO:0000313" key="5">
    <source>
        <dbReference type="EMBL" id="MCT2398794.1"/>
    </source>
</evidence>
<dbReference type="RefSeq" id="WP_260044283.1">
    <property type="nucleotide sequence ID" value="NZ_JANZXA010000002.1"/>
</dbReference>
<accession>A0ABT2I1X2</accession>
<keyword evidence="3" id="KW-0732">Signal</keyword>
<sequence length="340" mass="35388">MLSAVPMAGAFAALAACGQTEGGSGAKGGSLGPKRTVAWAVGTTGSDFVTEISVGAADAAAMLGWRFNRILNALPTPDAHINAIRTAVTARSDVILTVDWYQAVVDEIAAGQKQGTHFAVVNSANNPDELAPLNVPFVGQEPRTTGRLMGERIAAALAKKDIRQGSVLVGNPFPGSLNIEERIRGIGEGLASADGGLEMVTFPDSAAADSTLSVGLYKAKITEIGNVVAHAVAGSEMSAVPLTKALAELQTGPGQVVVGSWVSSLKTLNLVKSGQITFALDENLYYQGFMAVLLVWSMLERQMPASTLSSGHTWVSADNVEEMIASYNRRKVAAEAYGLS</sequence>
<dbReference type="PANTHER" id="PTHR46847">
    <property type="entry name" value="D-ALLOSE-BINDING PERIPLASMIC PROTEIN-RELATED"/>
    <property type="match status" value="1"/>
</dbReference>
<dbReference type="InterPro" id="IPR028082">
    <property type="entry name" value="Peripla_BP_I"/>
</dbReference>
<dbReference type="Gene3D" id="3.40.50.2300">
    <property type="match status" value="2"/>
</dbReference>
<comment type="similarity">
    <text evidence="2">Belongs to the bacterial solute-binding protein 2 family.</text>
</comment>
<feature type="domain" description="Periplasmic binding protein" evidence="4">
    <location>
        <begin position="37"/>
        <end position="300"/>
    </location>
</feature>
<evidence type="ECO:0000259" key="4">
    <source>
        <dbReference type="Pfam" id="PF13407"/>
    </source>
</evidence>